<dbReference type="SUPFAM" id="SSF53474">
    <property type="entry name" value="alpha/beta-Hydrolases"/>
    <property type="match status" value="1"/>
</dbReference>
<organism evidence="3 4">
    <name type="scientific">Adhaeribacter rhizoryzae</name>
    <dbReference type="NCBI Taxonomy" id="2607907"/>
    <lineage>
        <taxon>Bacteria</taxon>
        <taxon>Pseudomonadati</taxon>
        <taxon>Bacteroidota</taxon>
        <taxon>Cytophagia</taxon>
        <taxon>Cytophagales</taxon>
        <taxon>Hymenobacteraceae</taxon>
        <taxon>Adhaeribacter</taxon>
    </lineage>
</organism>
<dbReference type="GO" id="GO:0005509">
    <property type="term" value="F:calcium ion binding"/>
    <property type="evidence" value="ECO:0007669"/>
    <property type="project" value="InterPro"/>
</dbReference>
<protein>
    <submittedName>
        <fullName evidence="3">Alpha/beta hydrolase</fullName>
    </submittedName>
</protein>
<evidence type="ECO:0000256" key="2">
    <source>
        <dbReference type="SAM" id="Phobius"/>
    </source>
</evidence>
<dbReference type="EMBL" id="VWSF01000042">
    <property type="protein sequence ID" value="KAA5538686.1"/>
    <property type="molecule type" value="Genomic_DNA"/>
</dbReference>
<dbReference type="AlphaFoldDB" id="A0A5M6CUQ3"/>
<keyword evidence="2" id="KW-0472">Membrane</keyword>
<gene>
    <name evidence="3" type="ORF">F0145_25765</name>
</gene>
<dbReference type="RefSeq" id="WP_150093537.1">
    <property type="nucleotide sequence ID" value="NZ_VWSF01000042.1"/>
</dbReference>
<dbReference type="Gene3D" id="4.10.1080.10">
    <property type="entry name" value="TSP type-3 repeat"/>
    <property type="match status" value="1"/>
</dbReference>
<dbReference type="Gene3D" id="3.40.50.1820">
    <property type="entry name" value="alpha/beta hydrolase"/>
    <property type="match status" value="1"/>
</dbReference>
<dbReference type="GO" id="GO:0016787">
    <property type="term" value="F:hydrolase activity"/>
    <property type="evidence" value="ECO:0007669"/>
    <property type="project" value="UniProtKB-KW"/>
</dbReference>
<keyword evidence="4" id="KW-1185">Reference proteome</keyword>
<dbReference type="InterPro" id="IPR028974">
    <property type="entry name" value="TSP_type-3_rpt"/>
</dbReference>
<reference evidence="3 4" key="1">
    <citation type="submission" date="2019-09" db="EMBL/GenBank/DDBJ databases">
        <title>Genome sequence and assembly of Adhaeribacter sp.</title>
        <authorList>
            <person name="Chhetri G."/>
        </authorList>
    </citation>
    <scope>NUCLEOTIDE SEQUENCE [LARGE SCALE GENOMIC DNA]</scope>
    <source>
        <strain evidence="3 4">DK36</strain>
    </source>
</reference>
<comment type="caution">
    <text evidence="3">The sequence shown here is derived from an EMBL/GenBank/DDBJ whole genome shotgun (WGS) entry which is preliminary data.</text>
</comment>
<evidence type="ECO:0000256" key="1">
    <source>
        <dbReference type="ARBA" id="ARBA00022729"/>
    </source>
</evidence>
<accession>A0A5M6CUQ3</accession>
<feature type="transmembrane region" description="Helical" evidence="2">
    <location>
        <begin position="12"/>
        <end position="30"/>
    </location>
</feature>
<dbReference type="SUPFAM" id="SSF103647">
    <property type="entry name" value="TSP type-3 repeat"/>
    <property type="match status" value="1"/>
</dbReference>
<dbReference type="Pfam" id="PF02412">
    <property type="entry name" value="TSP_3"/>
    <property type="match status" value="3"/>
</dbReference>
<dbReference type="PROSITE" id="PS51257">
    <property type="entry name" value="PROKAR_LIPOPROTEIN"/>
    <property type="match status" value="1"/>
</dbReference>
<dbReference type="InterPro" id="IPR029058">
    <property type="entry name" value="AB_hydrolase_fold"/>
</dbReference>
<dbReference type="Proteomes" id="UP000323426">
    <property type="component" value="Unassembled WGS sequence"/>
</dbReference>
<dbReference type="GO" id="GO:0007155">
    <property type="term" value="P:cell adhesion"/>
    <property type="evidence" value="ECO:0007669"/>
    <property type="project" value="InterPro"/>
</dbReference>
<sequence>MNIYKNTGSKYRGNVLIWAYWIVMCLWLSACVKSPLRYATAQIIDTDQDGIHDFLDECPETPGNVKVDRHGCPVDSDKDGLPDYQDPCPTQPGIPCADADGDGVPDNIDKCPDAAGPLSNDGCPITLPKNLTDSEMKAALSALEKAEDDKRRVTVFFCTNRKIVKKDSGLEIGNTNAALSYGTCRVSIPRDHQMGNVETPISLLGYTIEKPNPAKHIVVVSTRLTTREELFSLINEKTDESTRKDAFIFIHGFNNTFEEAMLRTAQFTYDLGFEGAPIMFSWPSQGSPLPNQYRVDERLNRLSIAPFKNFLRHFLQKSKANNIYLIAHSMGNRIMVAALKEMMTEEPYLFRNRNIQEIVLTAPDISVNDFKRDIVPVVKGSKSNKTNLTLYASSDDIPLKISMGLNLSPRAGQAGPGILILPGIETIDATGVSSDFLKHSYFSSEGAVVSDLHYLFREKWRANQRKWLMPAGKKYWKFKVPNEN</sequence>
<proteinExistence type="predicted"/>
<dbReference type="InterPro" id="IPR010297">
    <property type="entry name" value="DUF900_hydrolase"/>
</dbReference>
<evidence type="ECO:0000313" key="3">
    <source>
        <dbReference type="EMBL" id="KAA5538686.1"/>
    </source>
</evidence>
<keyword evidence="2" id="KW-0812">Transmembrane</keyword>
<dbReference type="PANTHER" id="PTHR36513">
    <property type="entry name" value="ABC TRANSMEMBRANE TYPE-1 DOMAIN-CONTAINING PROTEIN"/>
    <property type="match status" value="1"/>
</dbReference>
<evidence type="ECO:0000313" key="4">
    <source>
        <dbReference type="Proteomes" id="UP000323426"/>
    </source>
</evidence>
<dbReference type="Pfam" id="PF05990">
    <property type="entry name" value="DUF900"/>
    <property type="match status" value="1"/>
</dbReference>
<dbReference type="InterPro" id="IPR003367">
    <property type="entry name" value="Thrombospondin_3-like_rpt"/>
</dbReference>
<keyword evidence="3" id="KW-0378">Hydrolase</keyword>
<keyword evidence="2" id="KW-1133">Transmembrane helix</keyword>
<keyword evidence="1" id="KW-0732">Signal</keyword>
<name>A0A5M6CUQ3_9BACT</name>
<dbReference type="PANTHER" id="PTHR36513:SF1">
    <property type="entry name" value="TRANSMEMBRANE PROTEIN"/>
    <property type="match status" value="1"/>
</dbReference>